<feature type="repeat" description="ANK" evidence="3">
    <location>
        <begin position="295"/>
        <end position="327"/>
    </location>
</feature>
<proteinExistence type="predicted"/>
<feature type="repeat" description="ANK" evidence="3">
    <location>
        <begin position="453"/>
        <end position="485"/>
    </location>
</feature>
<evidence type="ECO:0000256" key="2">
    <source>
        <dbReference type="ARBA" id="ARBA00023043"/>
    </source>
</evidence>
<comment type="caution">
    <text evidence="5">The sequence shown here is derived from an EMBL/GenBank/DDBJ whole genome shotgun (WGS) entry which is preliminary data.</text>
</comment>
<feature type="compositionally biased region" description="Basic and acidic residues" evidence="4">
    <location>
        <begin position="193"/>
        <end position="219"/>
    </location>
</feature>
<evidence type="ECO:0000256" key="3">
    <source>
        <dbReference type="PROSITE-ProRule" id="PRU00023"/>
    </source>
</evidence>
<dbReference type="EMBL" id="JARGYT010000047">
    <property type="protein sequence ID" value="MDZ5762421.1"/>
    <property type="molecule type" value="Genomic_DNA"/>
</dbReference>
<dbReference type="PROSITE" id="PS50297">
    <property type="entry name" value="ANK_REP_REGION"/>
    <property type="match status" value="3"/>
</dbReference>
<protein>
    <submittedName>
        <fullName evidence="5">Ankyrin repeat domain-containing protein</fullName>
    </submittedName>
</protein>
<organism evidence="5 6">
    <name type="scientific">Candidatus Cyrtobacter comes</name>
    <dbReference type="NCBI Taxonomy" id="675776"/>
    <lineage>
        <taxon>Bacteria</taxon>
        <taxon>Pseudomonadati</taxon>
        <taxon>Pseudomonadota</taxon>
        <taxon>Alphaproteobacteria</taxon>
        <taxon>Rickettsiales</taxon>
        <taxon>Candidatus Midichloriaceae</taxon>
        <taxon>Candidatus Cyrtobacter</taxon>
    </lineage>
</organism>
<sequence length="538" mass="60421">MIYGFLFFLLIYISPYSVFALSNEEYDKFLKNIDQHFDNSEFSSSNDFQDDFFVGTNTPKTSTDKPVGPYEEKINTNPVNKEIAPIQDVRDLKIPDLKNDENLTVVHREQIKNLENNVSETVQLSNAKESIQKNNNVVDIQKANPQLDNIKGSDINLPKNAKNPNQDIASLNGKKLVPQSSSKQKVQSTNEKSGVDKPLETVAKDRKIAPARKKADVSKASDASVKKNQPIKNEDKPDIKTELVDDAPSSSESRVMEVAINQRKIFSNMENPLNKRFEIKRELNEHIQVNTYQHEYSQLLFVAASRGDIGAIKALLDKKADINAQDNINGHTPLMYAIAAGKISAMQYLISKGADINKITYTAKNALHIAAITENREAFKILLKAGCNLSAVDTRAMRPFDYVSRDRENFAMYSMPEEFSINQILIGCTIMNMQGCLKDALARGADVNCSDDDGNTPLMIAVRHGLIDLIKLIFEYNPDLKRKNNRGYSVFDIAGAINDKLTMRLISELSRPQNESSTNTKKIIIDTPMVLDKTYMKQ</sequence>
<dbReference type="PROSITE" id="PS50088">
    <property type="entry name" value="ANK_REPEAT"/>
    <property type="match status" value="4"/>
</dbReference>
<evidence type="ECO:0000256" key="1">
    <source>
        <dbReference type="ARBA" id="ARBA00022737"/>
    </source>
</evidence>
<keyword evidence="1" id="KW-0677">Repeat</keyword>
<feature type="compositionally biased region" description="Basic and acidic residues" evidence="4">
    <location>
        <begin position="232"/>
        <end position="243"/>
    </location>
</feature>
<dbReference type="Pfam" id="PF13857">
    <property type="entry name" value="Ank_5"/>
    <property type="match status" value="1"/>
</dbReference>
<keyword evidence="6" id="KW-1185">Reference proteome</keyword>
<dbReference type="Proteomes" id="UP001293791">
    <property type="component" value="Unassembled WGS sequence"/>
</dbReference>
<feature type="repeat" description="ANK" evidence="3">
    <location>
        <begin position="329"/>
        <end position="361"/>
    </location>
</feature>
<evidence type="ECO:0000256" key="4">
    <source>
        <dbReference type="SAM" id="MobiDB-lite"/>
    </source>
</evidence>
<dbReference type="RefSeq" id="WP_322497888.1">
    <property type="nucleotide sequence ID" value="NZ_JARGYT010000047.1"/>
</dbReference>
<feature type="region of interest" description="Disordered" evidence="4">
    <location>
        <begin position="143"/>
        <end position="250"/>
    </location>
</feature>
<dbReference type="InterPro" id="IPR036770">
    <property type="entry name" value="Ankyrin_rpt-contain_sf"/>
</dbReference>
<feature type="repeat" description="ANK" evidence="3">
    <location>
        <begin position="362"/>
        <end position="394"/>
    </location>
</feature>
<dbReference type="InterPro" id="IPR002110">
    <property type="entry name" value="Ankyrin_rpt"/>
</dbReference>
<evidence type="ECO:0000313" key="6">
    <source>
        <dbReference type="Proteomes" id="UP001293791"/>
    </source>
</evidence>
<dbReference type="PANTHER" id="PTHR24171:SF8">
    <property type="entry name" value="BRCA1-ASSOCIATED RING DOMAIN PROTEIN 1"/>
    <property type="match status" value="1"/>
</dbReference>
<reference evidence="5 6" key="1">
    <citation type="submission" date="2023-02" db="EMBL/GenBank/DDBJ databases">
        <title>Host association and intracellularity evolved multiple times independently in the Rickettsiales.</title>
        <authorList>
            <person name="Castelli M."/>
            <person name="Nardi T."/>
            <person name="Gammuto L."/>
            <person name="Bellinzona G."/>
            <person name="Sabaneyeva E."/>
            <person name="Potekhin A."/>
            <person name="Serra V."/>
            <person name="Petroni G."/>
            <person name="Sassera D."/>
        </authorList>
    </citation>
    <scope>NUCLEOTIDE SEQUENCE [LARGE SCALE GENOMIC DNA]</scope>
    <source>
        <strain evidence="5 6">BOD18</strain>
    </source>
</reference>
<dbReference type="Pfam" id="PF12796">
    <property type="entry name" value="Ank_2"/>
    <property type="match status" value="1"/>
</dbReference>
<accession>A0ABU5L8H7</accession>
<feature type="compositionally biased region" description="Low complexity" evidence="4">
    <location>
        <begin position="174"/>
        <end position="188"/>
    </location>
</feature>
<gene>
    <name evidence="5" type="ORF">Cyrtocomes_00803</name>
</gene>
<evidence type="ECO:0000313" key="5">
    <source>
        <dbReference type="EMBL" id="MDZ5762421.1"/>
    </source>
</evidence>
<dbReference type="Gene3D" id="1.25.40.20">
    <property type="entry name" value="Ankyrin repeat-containing domain"/>
    <property type="match status" value="2"/>
</dbReference>
<dbReference type="SMART" id="SM00248">
    <property type="entry name" value="ANK"/>
    <property type="match status" value="4"/>
</dbReference>
<name>A0ABU5L8H7_9RICK</name>
<dbReference type="PANTHER" id="PTHR24171">
    <property type="entry name" value="ANKYRIN REPEAT DOMAIN-CONTAINING PROTEIN 39-RELATED"/>
    <property type="match status" value="1"/>
</dbReference>
<keyword evidence="2 3" id="KW-0040">ANK repeat</keyword>
<dbReference type="SUPFAM" id="SSF48403">
    <property type="entry name" value="Ankyrin repeat"/>
    <property type="match status" value="1"/>
</dbReference>